<proteinExistence type="predicted"/>
<feature type="non-terminal residue" evidence="1">
    <location>
        <position position="1"/>
    </location>
</feature>
<keyword evidence="2" id="KW-1185">Reference proteome</keyword>
<evidence type="ECO:0000313" key="1">
    <source>
        <dbReference type="EMBL" id="MFC4987533.1"/>
    </source>
</evidence>
<gene>
    <name evidence="1" type="ORF">ACFPFO_07115</name>
</gene>
<dbReference type="Proteomes" id="UP001595925">
    <property type="component" value="Unassembled WGS sequence"/>
</dbReference>
<dbReference type="Gene3D" id="3.40.1090.10">
    <property type="entry name" value="Cytosolic phospholipase A2 catalytic domain"/>
    <property type="match status" value="1"/>
</dbReference>
<dbReference type="SUPFAM" id="SSF52151">
    <property type="entry name" value="FabD/lysophospholipase-like"/>
    <property type="match status" value="1"/>
</dbReference>
<dbReference type="InterPro" id="IPR016035">
    <property type="entry name" value="Acyl_Trfase/lysoPLipase"/>
</dbReference>
<dbReference type="RefSeq" id="WP_380682843.1">
    <property type="nucleotide sequence ID" value="NZ_JBHSJG010000027.1"/>
</dbReference>
<evidence type="ECO:0000313" key="2">
    <source>
        <dbReference type="Proteomes" id="UP001595925"/>
    </source>
</evidence>
<accession>A0ABD5QCT6</accession>
<sequence>TASSTHWTNFRMPRSLHSTASIHQISLRIYVRKYKWWTTMGARGAPLPDISPYDVPAALWAQRRLRELIETQIDLRLCRQEMTAERPRLVVGAVNVTDGEFETFVNEEITADAVLASAAVPTLFPAVKFVGNIY</sequence>
<dbReference type="EMBL" id="JBHSJG010000027">
    <property type="protein sequence ID" value="MFC4987533.1"/>
    <property type="molecule type" value="Genomic_DNA"/>
</dbReference>
<dbReference type="AlphaFoldDB" id="A0ABD5QCT6"/>
<organism evidence="1 2">
    <name type="scientific">Saliphagus infecundisoli</name>
    <dbReference type="NCBI Taxonomy" id="1849069"/>
    <lineage>
        <taxon>Archaea</taxon>
        <taxon>Methanobacteriati</taxon>
        <taxon>Methanobacteriota</taxon>
        <taxon>Stenosarchaea group</taxon>
        <taxon>Halobacteria</taxon>
        <taxon>Halobacteriales</taxon>
        <taxon>Natrialbaceae</taxon>
        <taxon>Saliphagus</taxon>
    </lineage>
</organism>
<name>A0ABD5QCT6_9EURY</name>
<reference evidence="1 2" key="1">
    <citation type="journal article" date="2019" name="Int. J. Syst. Evol. Microbiol.">
        <title>The Global Catalogue of Microorganisms (GCM) 10K type strain sequencing project: providing services to taxonomists for standard genome sequencing and annotation.</title>
        <authorList>
            <consortium name="The Broad Institute Genomics Platform"/>
            <consortium name="The Broad Institute Genome Sequencing Center for Infectious Disease"/>
            <person name="Wu L."/>
            <person name="Ma J."/>
        </authorList>
    </citation>
    <scope>NUCLEOTIDE SEQUENCE [LARGE SCALE GENOMIC DNA]</scope>
    <source>
        <strain evidence="1 2">CGMCC 1.15824</strain>
    </source>
</reference>
<comment type="caution">
    <text evidence="1">The sequence shown here is derived from an EMBL/GenBank/DDBJ whole genome shotgun (WGS) entry which is preliminary data.</text>
</comment>
<protein>
    <submittedName>
        <fullName evidence="1">Patatin-like phospholipase family protein</fullName>
    </submittedName>
</protein>